<reference evidence="3" key="1">
    <citation type="submission" date="2014-01" db="EMBL/GenBank/DDBJ databases">
        <authorList>
            <person name="Aslett M."/>
        </authorList>
    </citation>
    <scope>NUCLEOTIDE SEQUENCE</scope>
</reference>
<keyword evidence="4" id="KW-1185">Reference proteome</keyword>
<evidence type="ECO:0000256" key="1">
    <source>
        <dbReference type="SAM" id="Coils"/>
    </source>
</evidence>
<dbReference type="GO" id="GO:0045945">
    <property type="term" value="P:positive regulation of transcription by RNA polymerase III"/>
    <property type="evidence" value="ECO:0007669"/>
    <property type="project" value="TreeGrafter"/>
</dbReference>
<dbReference type="OrthoDB" id="6361816at2759"/>
<reference evidence="3" key="2">
    <citation type="submission" date="2014-03" db="EMBL/GenBank/DDBJ databases">
        <title>The whipworm genome and dual-species transcriptomics of an intimate host-pathogen interaction.</title>
        <authorList>
            <person name="Foth B.J."/>
            <person name="Tsai I.J."/>
            <person name="Reid A.J."/>
            <person name="Bancroft A.J."/>
            <person name="Nichol S."/>
            <person name="Tracey A."/>
            <person name="Holroyd N."/>
            <person name="Cotton J.A."/>
            <person name="Stanley E.J."/>
            <person name="Zarowiecki M."/>
            <person name="Liu J.Z."/>
            <person name="Huckvale T."/>
            <person name="Cooper P.J."/>
            <person name="Grencis R.K."/>
            <person name="Berriman M."/>
        </authorList>
    </citation>
    <scope>NUCLEOTIDE SEQUENCE [LARGE SCALE GENOMIC DNA]</scope>
</reference>
<evidence type="ECO:0000313" key="3">
    <source>
        <dbReference type="EMBL" id="CDW58309.1"/>
    </source>
</evidence>
<proteinExistence type="predicted"/>
<feature type="compositionally biased region" description="Basic and acidic residues" evidence="2">
    <location>
        <begin position="28"/>
        <end position="68"/>
    </location>
</feature>
<gene>
    <name evidence="3" type="ORF">TTRE_0000661601</name>
</gene>
<dbReference type="GO" id="GO:0042795">
    <property type="term" value="P:snRNA transcription by RNA polymerase II"/>
    <property type="evidence" value="ECO:0007669"/>
    <property type="project" value="TreeGrafter"/>
</dbReference>
<name>A0A077ZEP9_TRITR</name>
<accession>A0A077ZEP9</accession>
<organism evidence="3 4">
    <name type="scientific">Trichuris trichiura</name>
    <name type="common">Whipworm</name>
    <name type="synonym">Trichocephalus trichiurus</name>
    <dbReference type="NCBI Taxonomy" id="36087"/>
    <lineage>
        <taxon>Eukaryota</taxon>
        <taxon>Metazoa</taxon>
        <taxon>Ecdysozoa</taxon>
        <taxon>Nematoda</taxon>
        <taxon>Enoplea</taxon>
        <taxon>Dorylaimia</taxon>
        <taxon>Trichinellida</taxon>
        <taxon>Trichuridae</taxon>
        <taxon>Trichuris</taxon>
    </lineage>
</organism>
<feature type="compositionally biased region" description="Polar residues" evidence="2">
    <location>
        <begin position="236"/>
        <end position="256"/>
    </location>
</feature>
<dbReference type="GO" id="GO:0042796">
    <property type="term" value="P:snRNA transcription by RNA polymerase III"/>
    <property type="evidence" value="ECO:0007669"/>
    <property type="project" value="TreeGrafter"/>
</dbReference>
<dbReference type="Proteomes" id="UP000030665">
    <property type="component" value="Unassembled WGS sequence"/>
</dbReference>
<feature type="compositionally biased region" description="Acidic residues" evidence="2">
    <location>
        <begin position="127"/>
        <end position="137"/>
    </location>
</feature>
<evidence type="ECO:0000256" key="2">
    <source>
        <dbReference type="SAM" id="MobiDB-lite"/>
    </source>
</evidence>
<dbReference type="PANTHER" id="PTHR14633">
    <property type="entry name" value="LITTLE ELONGATION COMPLEX SUBUNIT 2"/>
    <property type="match status" value="1"/>
</dbReference>
<evidence type="ECO:0000313" key="4">
    <source>
        <dbReference type="Proteomes" id="UP000030665"/>
    </source>
</evidence>
<sequence length="657" mass="74198">MTSGEEPAADQSIERLFLTSSDSEDEACSERENCKNALSSERKDSENELNDEKKELENKISKERKDSENEMSNEDVDSKGGMSSRGEDLESKTSIEIQDSDDEKLFIDSEGGTYNECEESKSGAWGEGEDWGDEEWEALVASMKANEDLQDNEELNDANSSTGNWFAGTMSESDHEFEVMDIFHRKCYGCFLKKCVKKLGRFGLEKPSSSDEEEVEPQICESSTKPATDAELPEVNSETAEDQNLQIDTADSSQASVIAEDMIPAVSLAEKHEKEIRVDEEHKPEDGDEIEKNDSQVTGSDKEKEKSQEEREMISKIEICRPTSIVPETQGPRVPKEEQAFVPYTFYSQHSSLTEKEHIHYVAMSLQRASGAAFVHREDKKKFSTIKEKLTEENEKFNDEVRQLTTAMHKNRYHTLPTSIRSYVQDIFLARIQRLCRYAPRAYDLAGQCSMDSDVYTQSTPVLEFSKCLLVVGNAPSVQLPNLKRKAIIRYREVAPVSERYPANFHLEKKPISADPNVPLLLEKYNADVVASSSSLKTILADFGPFHSGKYDIPVYIKSCKVKGTLKRVIFLLKPLVSTKLSVPQLLSYIAKYALQMNLLVEPTEENKCAFYRWLSVAMTELLKRAIVKCPLYKIKVLPSPQLSALLVGSKKTKFTQ</sequence>
<protein>
    <submittedName>
        <fullName evidence="3">Uncharacterized protein</fullName>
    </submittedName>
</protein>
<dbReference type="EMBL" id="HG806309">
    <property type="protein sequence ID" value="CDW58309.1"/>
    <property type="molecule type" value="Genomic_DNA"/>
</dbReference>
<dbReference type="AlphaFoldDB" id="A0A077ZEP9"/>
<keyword evidence="1" id="KW-0175">Coiled coil</keyword>
<feature type="region of interest" description="Disordered" evidence="2">
    <location>
        <begin position="204"/>
        <end position="256"/>
    </location>
</feature>
<feature type="coiled-coil region" evidence="1">
    <location>
        <begin position="380"/>
        <end position="407"/>
    </location>
</feature>
<feature type="region of interest" description="Disordered" evidence="2">
    <location>
        <begin position="1"/>
        <end position="137"/>
    </location>
</feature>
<feature type="region of interest" description="Disordered" evidence="2">
    <location>
        <begin position="269"/>
        <end position="311"/>
    </location>
</feature>
<dbReference type="PANTHER" id="PTHR14633:SF3">
    <property type="entry name" value="LITTLE ELONGATION COMPLEX SUBUNIT 2"/>
    <property type="match status" value="1"/>
</dbReference>
<dbReference type="STRING" id="36087.A0A077ZEP9"/>